<keyword evidence="2" id="KW-0547">Nucleotide-binding</keyword>
<evidence type="ECO:0000256" key="2">
    <source>
        <dbReference type="ARBA" id="ARBA00022741"/>
    </source>
</evidence>
<dbReference type="PROSITE" id="PS50893">
    <property type="entry name" value="ABC_TRANSPORTER_2"/>
    <property type="match status" value="1"/>
</dbReference>
<dbReference type="PANTHER" id="PTHR42781">
    <property type="entry name" value="SPERMIDINE/PUTRESCINE IMPORT ATP-BINDING PROTEIN POTA"/>
    <property type="match status" value="1"/>
</dbReference>
<dbReference type="Gene3D" id="2.40.50.140">
    <property type="entry name" value="Nucleic acid-binding proteins"/>
    <property type="match status" value="1"/>
</dbReference>
<evidence type="ECO:0000259" key="4">
    <source>
        <dbReference type="PROSITE" id="PS50893"/>
    </source>
</evidence>
<comment type="caution">
    <text evidence="5">The sequence shown here is derived from an EMBL/GenBank/DDBJ whole genome shotgun (WGS) entry which is preliminary data.</text>
</comment>
<dbReference type="InterPro" id="IPR008995">
    <property type="entry name" value="Mo/tungstate-bd_C_term_dom"/>
</dbReference>
<keyword evidence="3 5" id="KW-0067">ATP-binding</keyword>
<feature type="domain" description="ABC transporter" evidence="4">
    <location>
        <begin position="4"/>
        <end position="256"/>
    </location>
</feature>
<sequence length="373" mass="41614">MGAVVVEQLVKDFSGVTVLQNINLDIEEGEFFALLGPSGCGKTTTMRCIAGFEQPTDGIIKIGDETVNDIAPNNRNCGMVFQSYALFPHMNVFDNVAYSLNVSRLKSSNPLKKMGIYTRMLNSKLAKYPKDIEEKVNDILEYVELEDHAKKLTSELSGGQQQRVALARALVMEPEVLLMDEPLSNLDQKLRHSMRNTIRQIQQDLKITTIFVTHDQEEAMSMADRVAVMKDGEILQIGTPTDLYSHPQSPFIADFVGKSNILDGKIISRDNGDAVVQIGEQSVKSFSNIEKEDVQVVIRPESIDLVDENSRNYDNYFEGTIQFATYLGSTVRYDIKVGKYQLIADTVYESGDNILDTGTKVKLGVSPERVLLI</sequence>
<dbReference type="RefSeq" id="WP_382392792.1">
    <property type="nucleotide sequence ID" value="NZ_JBHUNA010000018.1"/>
</dbReference>
<dbReference type="Proteomes" id="UP001597502">
    <property type="component" value="Unassembled WGS sequence"/>
</dbReference>
<dbReference type="GO" id="GO:0005524">
    <property type="term" value="F:ATP binding"/>
    <property type="evidence" value="ECO:0007669"/>
    <property type="project" value="UniProtKB-KW"/>
</dbReference>
<dbReference type="InterPro" id="IPR003439">
    <property type="entry name" value="ABC_transporter-like_ATP-bd"/>
</dbReference>
<dbReference type="InterPro" id="IPR017871">
    <property type="entry name" value="ABC_transporter-like_CS"/>
</dbReference>
<dbReference type="Pfam" id="PF08402">
    <property type="entry name" value="TOBE_2"/>
    <property type="match status" value="1"/>
</dbReference>
<name>A0ABW5V4R9_9BACI</name>
<dbReference type="InterPro" id="IPR027417">
    <property type="entry name" value="P-loop_NTPase"/>
</dbReference>
<keyword evidence="6" id="KW-1185">Reference proteome</keyword>
<evidence type="ECO:0000313" key="5">
    <source>
        <dbReference type="EMBL" id="MFD2760871.1"/>
    </source>
</evidence>
<keyword evidence="1" id="KW-0813">Transport</keyword>
<dbReference type="InterPro" id="IPR003593">
    <property type="entry name" value="AAA+_ATPase"/>
</dbReference>
<dbReference type="InterPro" id="IPR012340">
    <property type="entry name" value="NA-bd_OB-fold"/>
</dbReference>
<organism evidence="5 6">
    <name type="scientific">Lentibacillus juripiscarius</name>
    <dbReference type="NCBI Taxonomy" id="257446"/>
    <lineage>
        <taxon>Bacteria</taxon>
        <taxon>Bacillati</taxon>
        <taxon>Bacillota</taxon>
        <taxon>Bacilli</taxon>
        <taxon>Bacillales</taxon>
        <taxon>Bacillaceae</taxon>
        <taxon>Lentibacillus</taxon>
    </lineage>
</organism>
<evidence type="ECO:0000256" key="1">
    <source>
        <dbReference type="ARBA" id="ARBA00022448"/>
    </source>
</evidence>
<dbReference type="Gene3D" id="2.40.50.100">
    <property type="match status" value="1"/>
</dbReference>
<dbReference type="PANTHER" id="PTHR42781:SF4">
    <property type="entry name" value="SPERMIDINE_PUTRESCINE IMPORT ATP-BINDING PROTEIN POTA"/>
    <property type="match status" value="1"/>
</dbReference>
<dbReference type="InterPro" id="IPR050093">
    <property type="entry name" value="ABC_SmlMolc_Importer"/>
</dbReference>
<accession>A0ABW5V4R9</accession>
<dbReference type="EMBL" id="JBHUNA010000018">
    <property type="protein sequence ID" value="MFD2760871.1"/>
    <property type="molecule type" value="Genomic_DNA"/>
</dbReference>
<proteinExistence type="predicted"/>
<dbReference type="SUPFAM" id="SSF52540">
    <property type="entry name" value="P-loop containing nucleoside triphosphate hydrolases"/>
    <property type="match status" value="1"/>
</dbReference>
<dbReference type="Pfam" id="PF00005">
    <property type="entry name" value="ABC_tran"/>
    <property type="match status" value="1"/>
</dbReference>
<dbReference type="PROSITE" id="PS00211">
    <property type="entry name" value="ABC_TRANSPORTER_1"/>
    <property type="match status" value="1"/>
</dbReference>
<protein>
    <submittedName>
        <fullName evidence="5">ABC transporter ATP-binding protein</fullName>
    </submittedName>
</protein>
<reference evidence="6" key="1">
    <citation type="journal article" date="2019" name="Int. J. Syst. Evol. Microbiol.">
        <title>The Global Catalogue of Microorganisms (GCM) 10K type strain sequencing project: providing services to taxonomists for standard genome sequencing and annotation.</title>
        <authorList>
            <consortium name="The Broad Institute Genomics Platform"/>
            <consortium name="The Broad Institute Genome Sequencing Center for Infectious Disease"/>
            <person name="Wu L."/>
            <person name="Ma J."/>
        </authorList>
    </citation>
    <scope>NUCLEOTIDE SEQUENCE [LARGE SCALE GENOMIC DNA]</scope>
    <source>
        <strain evidence="6">TISTR 1535</strain>
    </source>
</reference>
<gene>
    <name evidence="5" type="ORF">ACFSUO_07815</name>
</gene>
<dbReference type="Gene3D" id="3.40.50.300">
    <property type="entry name" value="P-loop containing nucleotide triphosphate hydrolases"/>
    <property type="match status" value="1"/>
</dbReference>
<evidence type="ECO:0000313" key="6">
    <source>
        <dbReference type="Proteomes" id="UP001597502"/>
    </source>
</evidence>
<dbReference type="InterPro" id="IPR013611">
    <property type="entry name" value="Transp-assoc_OB_typ2"/>
</dbReference>
<evidence type="ECO:0000256" key="3">
    <source>
        <dbReference type="ARBA" id="ARBA00022840"/>
    </source>
</evidence>
<dbReference type="SUPFAM" id="SSF50331">
    <property type="entry name" value="MOP-like"/>
    <property type="match status" value="1"/>
</dbReference>
<dbReference type="SMART" id="SM00382">
    <property type="entry name" value="AAA"/>
    <property type="match status" value="1"/>
</dbReference>